<accession>A0A382HIZ9</accession>
<dbReference type="AlphaFoldDB" id="A0A382HIZ9"/>
<dbReference type="EMBL" id="UINC01061256">
    <property type="protein sequence ID" value="SVB86643.1"/>
    <property type="molecule type" value="Genomic_DNA"/>
</dbReference>
<evidence type="ECO:0000313" key="1">
    <source>
        <dbReference type="EMBL" id="SVB86643.1"/>
    </source>
</evidence>
<reference evidence="1" key="1">
    <citation type="submission" date="2018-05" db="EMBL/GenBank/DDBJ databases">
        <authorList>
            <person name="Lanie J.A."/>
            <person name="Ng W.-L."/>
            <person name="Kazmierczak K.M."/>
            <person name="Andrzejewski T.M."/>
            <person name="Davidsen T.M."/>
            <person name="Wayne K.J."/>
            <person name="Tettelin H."/>
            <person name="Glass J.I."/>
            <person name="Rusch D."/>
            <person name="Podicherti R."/>
            <person name="Tsui H.-C.T."/>
            <person name="Winkler M.E."/>
        </authorList>
    </citation>
    <scope>NUCLEOTIDE SEQUENCE</scope>
</reference>
<gene>
    <name evidence="1" type="ORF">METZ01_LOCUS239497</name>
</gene>
<sequence length="92" mass="10780">NGRVYFMIIRKTFGPFKRKVITTDDGKKELGYIQPPLTKADRGYALTNRIGHHWKQDNDITRAFNMNSWQPFKSFPTLKDAIAEAKKIFKDF</sequence>
<proteinExistence type="predicted"/>
<name>A0A382HIZ9_9ZZZZ</name>
<feature type="non-terminal residue" evidence="1">
    <location>
        <position position="1"/>
    </location>
</feature>
<protein>
    <submittedName>
        <fullName evidence="1">Uncharacterized protein</fullName>
    </submittedName>
</protein>
<organism evidence="1">
    <name type="scientific">marine metagenome</name>
    <dbReference type="NCBI Taxonomy" id="408172"/>
    <lineage>
        <taxon>unclassified sequences</taxon>
        <taxon>metagenomes</taxon>
        <taxon>ecological metagenomes</taxon>
    </lineage>
</organism>